<reference evidence="2 3" key="1">
    <citation type="submission" date="2013-02" db="EMBL/GenBank/DDBJ databases">
        <title>The Genome Sequence of Acinetobacter bereziniae CIP 70.12.</title>
        <authorList>
            <consortium name="The Broad Institute Genome Sequencing Platform"/>
            <consortium name="The Broad Institute Genome Sequencing Center for Infectious Disease"/>
            <person name="Cerqueira G."/>
            <person name="Feldgarden M."/>
            <person name="Courvalin P."/>
            <person name="Perichon B."/>
            <person name="Grillot-Courvalin C."/>
            <person name="Clermont D."/>
            <person name="Rocha E."/>
            <person name="Yoon E.-J."/>
            <person name="Nemec A."/>
            <person name="Walker B."/>
            <person name="Young S.K."/>
            <person name="Zeng Q."/>
            <person name="Gargeya S."/>
            <person name="Fitzgerald M."/>
            <person name="Haas B."/>
            <person name="Abouelleil A."/>
            <person name="Alvarado L."/>
            <person name="Arachchi H.M."/>
            <person name="Berlin A.M."/>
            <person name="Chapman S.B."/>
            <person name="Dewar J."/>
            <person name="Goldberg J."/>
            <person name="Griggs A."/>
            <person name="Gujja S."/>
            <person name="Hansen M."/>
            <person name="Howarth C."/>
            <person name="Imamovic A."/>
            <person name="Larimer J."/>
            <person name="McCowan C."/>
            <person name="Murphy C."/>
            <person name="Neiman D."/>
            <person name="Pearson M."/>
            <person name="Priest M."/>
            <person name="Roberts A."/>
            <person name="Saif S."/>
            <person name="Shea T."/>
            <person name="Sisk P."/>
            <person name="Sykes S."/>
            <person name="Wortman J."/>
            <person name="Nusbaum C."/>
            <person name="Birren B."/>
        </authorList>
    </citation>
    <scope>NUCLEOTIDE SEQUENCE [LARGE SCALE GENOMIC DNA]</scope>
    <source>
        <strain evidence="2 3">CIP 70.12</strain>
    </source>
</reference>
<feature type="domain" description="Replication initiation protein-like C-terminal" evidence="1">
    <location>
        <begin position="265"/>
        <end position="428"/>
    </location>
</feature>
<keyword evidence="3" id="KW-1185">Reference proteome</keyword>
<name>N9EVD8_ACIBZ</name>
<dbReference type="Proteomes" id="UP000013251">
    <property type="component" value="Unassembled WGS sequence"/>
</dbReference>
<proteinExistence type="predicted"/>
<dbReference type="HOGENOM" id="CLU_037950_0_0_6"/>
<dbReference type="InterPro" id="IPR003491">
    <property type="entry name" value="REP-like_C"/>
</dbReference>
<sequence>MKTILEKIHAFDDAHLTLDELYHREKDITYEIEAHTSFGEISLEDSNILRNMLQGIVKNKFSAFENALNQPKKKDDQSIADLFVQKITFPLKNTRDMSLEPPFYNMGVADTQKTSDSQAFPRHLDNYKLISTQKGVVPVLRCTPIENNVVGLDWVTFSFCVSTFGDKYLQLDQEQIDLGIGDAIETWLDQLLFEMFGFGIAQKRKCGIRFDKYGYDLQDNLGMVLYGNNNNRIRVQINGSGCALARKGWNEQLYKFLKTQAKNPKLNRVDIAFDDFESEFVSVQACDQWDNEDLFFCGGRNPEINKLGDWKRINGKGLTFTVGNRESSKFLRCYERGKKEGDSLSLWTRLELELKSSDRYLPLDVLLSPSTYFKGAYPALEALCNQLHDFTAPEKCELVDKQATINFDKAIDVLKVQFGKYIRQFRKIISDDALLTMISSDKDEVPKRLQFTHASVMQSLRLSSLNRRIFNINVDEESPLFVGVPLLNQSAYKEFIHAI</sequence>
<evidence type="ECO:0000259" key="1">
    <source>
        <dbReference type="Pfam" id="PF02486"/>
    </source>
</evidence>
<dbReference type="AlphaFoldDB" id="N9EVD8"/>
<gene>
    <name evidence="2" type="ORF">F938_02057</name>
</gene>
<organism evidence="2 3">
    <name type="scientific">Acinetobacter bereziniae LMG 1003 = CIP 70.12</name>
    <dbReference type="NCBI Taxonomy" id="981324"/>
    <lineage>
        <taxon>Bacteria</taxon>
        <taxon>Pseudomonadati</taxon>
        <taxon>Pseudomonadota</taxon>
        <taxon>Gammaproteobacteria</taxon>
        <taxon>Moraxellales</taxon>
        <taxon>Moraxellaceae</taxon>
        <taxon>Acinetobacter</taxon>
    </lineage>
</organism>
<evidence type="ECO:0000313" key="3">
    <source>
        <dbReference type="Proteomes" id="UP000013251"/>
    </source>
</evidence>
<dbReference type="PATRIC" id="fig|1217650.3.peg.2009"/>
<accession>N9EVD8</accession>
<evidence type="ECO:0000313" key="2">
    <source>
        <dbReference type="EMBL" id="ENV96653.1"/>
    </source>
</evidence>
<dbReference type="OrthoDB" id="9809126at2"/>
<dbReference type="RefSeq" id="WP_005031518.1">
    <property type="nucleotide sequence ID" value="NZ_KB849756.1"/>
</dbReference>
<dbReference type="Pfam" id="PF02486">
    <property type="entry name" value="Rep_trans"/>
    <property type="match status" value="1"/>
</dbReference>
<protein>
    <recommendedName>
        <fullName evidence="1">Replication initiation protein-like C-terminal domain-containing protein</fullName>
    </recommendedName>
</protein>
<dbReference type="EMBL" id="APQG01000024">
    <property type="protein sequence ID" value="ENV96653.1"/>
    <property type="molecule type" value="Genomic_DNA"/>
</dbReference>
<comment type="caution">
    <text evidence="2">The sequence shown here is derived from an EMBL/GenBank/DDBJ whole genome shotgun (WGS) entry which is preliminary data.</text>
</comment>